<evidence type="ECO:0000313" key="2">
    <source>
        <dbReference type="Proteomes" id="UP000887013"/>
    </source>
</evidence>
<protein>
    <submittedName>
        <fullName evidence="1">Uncharacterized protein</fullName>
    </submittedName>
</protein>
<comment type="caution">
    <text evidence="1">The sequence shown here is derived from an EMBL/GenBank/DDBJ whole genome shotgun (WGS) entry which is preliminary data.</text>
</comment>
<keyword evidence="2" id="KW-1185">Reference proteome</keyword>
<proteinExistence type="predicted"/>
<evidence type="ECO:0000313" key="1">
    <source>
        <dbReference type="EMBL" id="GFS74549.1"/>
    </source>
</evidence>
<dbReference type="Proteomes" id="UP000887013">
    <property type="component" value="Unassembled WGS sequence"/>
</dbReference>
<reference evidence="1" key="1">
    <citation type="submission" date="2020-08" db="EMBL/GenBank/DDBJ databases">
        <title>Multicomponent nature underlies the extraordinary mechanical properties of spider dragline silk.</title>
        <authorList>
            <person name="Kono N."/>
            <person name="Nakamura H."/>
            <person name="Mori M."/>
            <person name="Yoshida Y."/>
            <person name="Ohtoshi R."/>
            <person name="Malay A.D."/>
            <person name="Moran D.A.P."/>
            <person name="Tomita M."/>
            <person name="Numata K."/>
            <person name="Arakawa K."/>
        </authorList>
    </citation>
    <scope>NUCLEOTIDE SEQUENCE</scope>
</reference>
<organism evidence="1 2">
    <name type="scientific">Nephila pilipes</name>
    <name type="common">Giant wood spider</name>
    <name type="synonym">Nephila maculata</name>
    <dbReference type="NCBI Taxonomy" id="299642"/>
    <lineage>
        <taxon>Eukaryota</taxon>
        <taxon>Metazoa</taxon>
        <taxon>Ecdysozoa</taxon>
        <taxon>Arthropoda</taxon>
        <taxon>Chelicerata</taxon>
        <taxon>Arachnida</taxon>
        <taxon>Araneae</taxon>
        <taxon>Araneomorphae</taxon>
        <taxon>Entelegynae</taxon>
        <taxon>Araneoidea</taxon>
        <taxon>Nephilidae</taxon>
        <taxon>Nephila</taxon>
    </lineage>
</organism>
<accession>A0A8X6T5B6</accession>
<gene>
    <name evidence="1" type="ORF">NPIL_118081</name>
</gene>
<sequence length="68" mass="7299">MSSFIVPLDPQKNGVPGTRAPARLVLGVDGSRFMFPDRSVEALSPSDRASRLLIGGIEVPMISTYPID</sequence>
<dbReference type="AlphaFoldDB" id="A0A8X6T5B6"/>
<dbReference type="EMBL" id="BMAW01096402">
    <property type="protein sequence ID" value="GFS74549.1"/>
    <property type="molecule type" value="Genomic_DNA"/>
</dbReference>
<name>A0A8X6T5B6_NEPPI</name>